<evidence type="ECO:0000313" key="2">
    <source>
        <dbReference type="Proteomes" id="UP000295083"/>
    </source>
</evidence>
<name>A0A4R8Q7J5_9PEZI</name>
<proteinExistence type="predicted"/>
<reference evidence="1 2" key="1">
    <citation type="submission" date="2018-11" db="EMBL/GenBank/DDBJ databases">
        <title>Genome sequence and assembly of Colletotrichum spinosum.</title>
        <authorList>
            <person name="Gan P."/>
            <person name="Shirasu K."/>
        </authorList>
    </citation>
    <scope>NUCLEOTIDE SEQUENCE [LARGE SCALE GENOMIC DNA]</scope>
    <source>
        <strain evidence="1 2">CBS 515.97</strain>
    </source>
</reference>
<comment type="caution">
    <text evidence="1">The sequence shown here is derived from an EMBL/GenBank/DDBJ whole genome shotgun (WGS) entry which is preliminary data.</text>
</comment>
<gene>
    <name evidence="1" type="ORF">C8035_v011015</name>
</gene>
<accession>A0A4R8Q7J5</accession>
<dbReference type="Proteomes" id="UP000295083">
    <property type="component" value="Unassembled WGS sequence"/>
</dbReference>
<keyword evidence="2" id="KW-1185">Reference proteome</keyword>
<organism evidence="1 2">
    <name type="scientific">Colletotrichum spinosum</name>
    <dbReference type="NCBI Taxonomy" id="1347390"/>
    <lineage>
        <taxon>Eukaryota</taxon>
        <taxon>Fungi</taxon>
        <taxon>Dikarya</taxon>
        <taxon>Ascomycota</taxon>
        <taxon>Pezizomycotina</taxon>
        <taxon>Sordariomycetes</taxon>
        <taxon>Hypocreomycetidae</taxon>
        <taxon>Glomerellales</taxon>
        <taxon>Glomerellaceae</taxon>
        <taxon>Colletotrichum</taxon>
        <taxon>Colletotrichum orbiculare species complex</taxon>
    </lineage>
</organism>
<dbReference type="EMBL" id="QAPG01000074">
    <property type="protein sequence ID" value="TDZ32696.1"/>
    <property type="molecule type" value="Genomic_DNA"/>
</dbReference>
<sequence length="113" mass="12331">MADDAMNQTRLLATGNALATSRSREKSVVVSGGRRIQTGLKEEFIKLHGSRLNFTGGSSQKRRHQSLQHASARTSWTSRIWTGRGPIWTKVALTSSVGRSRAKSNVLAAQVVI</sequence>
<dbReference type="AlphaFoldDB" id="A0A4R8Q7J5"/>
<evidence type="ECO:0000313" key="1">
    <source>
        <dbReference type="EMBL" id="TDZ32696.1"/>
    </source>
</evidence>
<protein>
    <submittedName>
        <fullName evidence="1">Uncharacterized protein</fullName>
    </submittedName>
</protein>